<evidence type="ECO:0000313" key="4">
    <source>
        <dbReference type="Proteomes" id="UP001321582"/>
    </source>
</evidence>
<feature type="domain" description="Fe/B12 periplasmic-binding" evidence="2">
    <location>
        <begin position="41"/>
        <end position="288"/>
    </location>
</feature>
<dbReference type="Gene3D" id="3.40.50.1980">
    <property type="entry name" value="Nitrogenase molybdenum iron protein domain"/>
    <property type="match status" value="2"/>
</dbReference>
<name>A0AAU9DFZ1_9FUSO</name>
<protein>
    <submittedName>
        <fullName evidence="3">ABC transporter substrate-binding protein</fullName>
    </submittedName>
</protein>
<reference evidence="3 4" key="1">
    <citation type="submission" date="2022-11" db="EMBL/GenBank/DDBJ databases">
        <title>Haliovirga abyssi gen. nov., sp. nov., a mesophilic fermentative bacterium isolated from the Iheya North hydrothermal field and the proposal of Haliovirgaceae fam. nov.</title>
        <authorList>
            <person name="Miyazaki U."/>
            <person name="Tame A."/>
            <person name="Miyazaki J."/>
            <person name="Takai K."/>
            <person name="Sawayama S."/>
            <person name="Kitajima M."/>
            <person name="Okamoto A."/>
            <person name="Nakagawa S."/>
        </authorList>
    </citation>
    <scope>NUCLEOTIDE SEQUENCE [LARGE SCALE GENOMIC DNA]</scope>
    <source>
        <strain evidence="3 4">IC12</strain>
    </source>
</reference>
<dbReference type="EMBL" id="AP027059">
    <property type="protein sequence ID" value="BDU51143.1"/>
    <property type="molecule type" value="Genomic_DNA"/>
</dbReference>
<organism evidence="3 4">
    <name type="scientific">Haliovirga abyssi</name>
    <dbReference type="NCBI Taxonomy" id="2996794"/>
    <lineage>
        <taxon>Bacteria</taxon>
        <taxon>Fusobacteriati</taxon>
        <taxon>Fusobacteriota</taxon>
        <taxon>Fusobacteriia</taxon>
        <taxon>Fusobacteriales</taxon>
        <taxon>Haliovirgaceae</taxon>
        <taxon>Haliovirga</taxon>
    </lineage>
</organism>
<dbReference type="PROSITE" id="PS50983">
    <property type="entry name" value="FE_B12_PBP"/>
    <property type="match status" value="1"/>
</dbReference>
<dbReference type="RefSeq" id="WP_307903984.1">
    <property type="nucleotide sequence ID" value="NZ_AP027059.1"/>
</dbReference>
<dbReference type="PANTHER" id="PTHR30535">
    <property type="entry name" value="VITAMIN B12-BINDING PROTEIN"/>
    <property type="match status" value="1"/>
</dbReference>
<dbReference type="SUPFAM" id="SSF53807">
    <property type="entry name" value="Helical backbone' metal receptor"/>
    <property type="match status" value="1"/>
</dbReference>
<dbReference type="PANTHER" id="PTHR30535:SF34">
    <property type="entry name" value="MOLYBDATE-BINDING PROTEIN MOLA"/>
    <property type="match status" value="1"/>
</dbReference>
<dbReference type="InterPro" id="IPR054828">
    <property type="entry name" value="Vit_B12_bind_prot"/>
</dbReference>
<dbReference type="InterPro" id="IPR002491">
    <property type="entry name" value="ABC_transptr_periplasmic_BD"/>
</dbReference>
<evidence type="ECO:0000313" key="3">
    <source>
        <dbReference type="EMBL" id="BDU51143.1"/>
    </source>
</evidence>
<dbReference type="AlphaFoldDB" id="A0AAU9DFZ1"/>
<dbReference type="Proteomes" id="UP001321582">
    <property type="component" value="Chromosome"/>
</dbReference>
<accession>A0AAU9DFZ1</accession>
<evidence type="ECO:0000259" key="2">
    <source>
        <dbReference type="PROSITE" id="PS50983"/>
    </source>
</evidence>
<dbReference type="KEGG" id="haby:HLVA_17120"/>
<dbReference type="Pfam" id="PF01497">
    <property type="entry name" value="Peripla_BP_2"/>
    <property type="match status" value="1"/>
</dbReference>
<gene>
    <name evidence="3" type="ORF">HLVA_17120</name>
</gene>
<proteinExistence type="predicted"/>
<keyword evidence="1" id="KW-0732">Signal</keyword>
<dbReference type="CDD" id="cd01143">
    <property type="entry name" value="YvrC"/>
    <property type="match status" value="1"/>
</dbReference>
<sequence>MKKIILIFMLFIVMLTFGSNYPIKIHDSYGRDITINKEPNRIVSLSPAITETIFALKSGEKLVGRTIYGDYPKEVKKIEAVGDLLNPNLEKIIEINPDVVLASVHVQKKFVDKLESVGITVVTFYNDSSINGAYKMIRELGEVLNKDKLSEKIINNMKSKISKISEKVKNLKKPTVYYVVGYGKYGDYSAGAGTYIDKMITLAGGENIVKIKGWKYSLEKLIEKDPEIIVVSKYYNAKEDFKKLEGYKELSAVKNNKIFEIDDNLLNRQSARLADGIYQLAKIFHTGVIK</sequence>
<dbReference type="NCBIfam" id="NF038402">
    <property type="entry name" value="TroA_like"/>
    <property type="match status" value="1"/>
</dbReference>
<dbReference type="GO" id="GO:0071281">
    <property type="term" value="P:cellular response to iron ion"/>
    <property type="evidence" value="ECO:0007669"/>
    <property type="project" value="TreeGrafter"/>
</dbReference>
<evidence type="ECO:0000256" key="1">
    <source>
        <dbReference type="ARBA" id="ARBA00022729"/>
    </source>
</evidence>
<dbReference type="InterPro" id="IPR050902">
    <property type="entry name" value="ABC_Transporter_SBP"/>
</dbReference>
<keyword evidence="4" id="KW-1185">Reference proteome</keyword>